<protein>
    <recommendedName>
        <fullName evidence="2">HCP-like protein</fullName>
    </recommendedName>
</protein>
<proteinExistence type="predicted"/>
<gene>
    <name evidence="1" type="ORF">GLOINDRAFT_2183</name>
</gene>
<name>U9UH70_RHIID</name>
<accession>U9UH70</accession>
<dbReference type="InterPro" id="IPR011990">
    <property type="entry name" value="TPR-like_helical_dom_sf"/>
</dbReference>
<dbReference type="eggNOG" id="KOG1550">
    <property type="taxonomic scope" value="Eukaryota"/>
</dbReference>
<dbReference type="EMBL" id="KI278694">
    <property type="protein sequence ID" value="ESA18987.1"/>
    <property type="molecule type" value="Genomic_DNA"/>
</dbReference>
<dbReference type="Gene3D" id="1.25.40.10">
    <property type="entry name" value="Tetratricopeptide repeat domain"/>
    <property type="match status" value="1"/>
</dbReference>
<dbReference type="VEuPathDB" id="FungiDB:RhiirFUN_010689"/>
<evidence type="ECO:0008006" key="2">
    <source>
        <dbReference type="Google" id="ProtNLM"/>
    </source>
</evidence>
<reference evidence="1" key="1">
    <citation type="submission" date="2013-07" db="EMBL/GenBank/DDBJ databases">
        <title>The genome of an arbuscular mycorrhizal fungus provides insights into the evolution of the oldest plant symbiosis.</title>
        <authorList>
            <consortium name="DOE Joint Genome Institute"/>
            <person name="Tisserant E."/>
            <person name="Malbreil M."/>
            <person name="Kuo A."/>
            <person name="Kohler A."/>
            <person name="Symeonidi A."/>
            <person name="Balestrini R."/>
            <person name="Charron P."/>
            <person name="Duensing N."/>
            <person name="Frei-dit-Frey N."/>
            <person name="Gianinazzi-Pearson V."/>
            <person name="Gilbert B."/>
            <person name="Handa Y."/>
            <person name="Hijri M."/>
            <person name="Kaul R."/>
            <person name="Kawaguchi M."/>
            <person name="Krajinski F."/>
            <person name="Lammers P."/>
            <person name="Lapierre D."/>
            <person name="Masclaux F.G."/>
            <person name="Murat C."/>
            <person name="Morin E."/>
            <person name="Ndikumana S."/>
            <person name="Pagni M."/>
            <person name="Petitpierre D."/>
            <person name="Requena N."/>
            <person name="Rosikiewicz P."/>
            <person name="Riley R."/>
            <person name="Saito K."/>
            <person name="San Clemente H."/>
            <person name="Shapiro H."/>
            <person name="van Tuinen D."/>
            <person name="Becard G."/>
            <person name="Bonfante P."/>
            <person name="Paszkowski U."/>
            <person name="Shachar-Hill Y."/>
            <person name="Young J.P."/>
            <person name="Sanders I.R."/>
            <person name="Henrissat B."/>
            <person name="Rensing S.A."/>
            <person name="Grigoriev I.V."/>
            <person name="Corradi N."/>
            <person name="Roux C."/>
            <person name="Martin F."/>
        </authorList>
    </citation>
    <scope>NUCLEOTIDE SEQUENCE</scope>
    <source>
        <strain evidence="1">DAOM 197198</strain>
    </source>
</reference>
<dbReference type="HOGENOM" id="CLU_1856335_0_0_1"/>
<evidence type="ECO:0000313" key="1">
    <source>
        <dbReference type="EMBL" id="ESA18987.1"/>
    </source>
</evidence>
<sequence>MPDCNILFNVSSSIVLRSANLLPFDSSCQDESNELCFIFLRSLDHDAQLKITSCYYDVGTIKKLIMDTLRVSICYTNGIGKNEDGKKAFELFMKSAIGGYSKGQCVVGFYYSNGIGTQQDYEKAMVFKIGQKWGCDGA</sequence>
<organism evidence="1">
    <name type="scientific">Rhizophagus irregularis (strain DAOM 181602 / DAOM 197198 / MUCL 43194)</name>
    <name type="common">Arbuscular mycorrhizal fungus</name>
    <name type="synonym">Glomus intraradices</name>
    <dbReference type="NCBI Taxonomy" id="747089"/>
    <lineage>
        <taxon>Eukaryota</taxon>
        <taxon>Fungi</taxon>
        <taxon>Fungi incertae sedis</taxon>
        <taxon>Mucoromycota</taxon>
        <taxon>Glomeromycotina</taxon>
        <taxon>Glomeromycetes</taxon>
        <taxon>Glomerales</taxon>
        <taxon>Glomeraceae</taxon>
        <taxon>Rhizophagus</taxon>
    </lineage>
</organism>
<dbReference type="SUPFAM" id="SSF81901">
    <property type="entry name" value="HCP-like"/>
    <property type="match status" value="1"/>
</dbReference>
<dbReference type="AlphaFoldDB" id="U9UH70"/>